<dbReference type="GeneID" id="28986810"/>
<evidence type="ECO:0000256" key="5">
    <source>
        <dbReference type="ARBA" id="ARBA00034865"/>
    </source>
</evidence>
<dbReference type="PANTHER" id="PTHR46126">
    <property type="entry name" value="DYNACTIN SUBUNIT 5"/>
    <property type="match status" value="1"/>
</dbReference>
<dbReference type="SUPFAM" id="SSF51161">
    <property type="entry name" value="Trimeric LpxA-like enzymes"/>
    <property type="match status" value="1"/>
</dbReference>
<dbReference type="InterPro" id="IPR047125">
    <property type="entry name" value="DCTN5"/>
</dbReference>
<dbReference type="GO" id="GO:0005869">
    <property type="term" value="C:dynactin complex"/>
    <property type="evidence" value="ECO:0007669"/>
    <property type="project" value="TreeGrafter"/>
</dbReference>
<protein>
    <recommendedName>
        <fullName evidence="5">Dynactin subunit 5</fullName>
    </recommendedName>
</protein>
<keyword evidence="2" id="KW-0963">Cytoplasm</keyword>
<gene>
    <name evidence="6" type="ORF">CC85DRAFT_321591</name>
</gene>
<evidence type="ECO:0000313" key="7">
    <source>
        <dbReference type="Proteomes" id="UP000053611"/>
    </source>
</evidence>
<dbReference type="Gene3D" id="2.160.10.10">
    <property type="entry name" value="Hexapeptide repeat proteins"/>
    <property type="match status" value="1"/>
</dbReference>
<accession>A0A0J0XHL9</accession>
<keyword evidence="7" id="KW-1185">Reference proteome</keyword>
<evidence type="ECO:0000256" key="1">
    <source>
        <dbReference type="ARBA" id="ARBA00004245"/>
    </source>
</evidence>
<evidence type="ECO:0000313" key="6">
    <source>
        <dbReference type="EMBL" id="KLT40601.1"/>
    </source>
</evidence>
<name>A0A0J0XHL9_9TREE</name>
<dbReference type="Proteomes" id="UP000053611">
    <property type="component" value="Unassembled WGS sequence"/>
</dbReference>
<dbReference type="RefSeq" id="XP_018277092.1">
    <property type="nucleotide sequence ID" value="XM_018426207.1"/>
</dbReference>
<proteinExistence type="inferred from homology"/>
<keyword evidence="3" id="KW-0206">Cytoskeleton</keyword>
<comment type="subcellular location">
    <subcellularLocation>
        <location evidence="1">Cytoplasm</location>
        <location evidence="1">Cytoskeleton</location>
    </subcellularLocation>
</comment>
<evidence type="ECO:0000256" key="4">
    <source>
        <dbReference type="ARBA" id="ARBA00034706"/>
    </source>
</evidence>
<organism evidence="6 7">
    <name type="scientific">Cutaneotrichosporon oleaginosum</name>
    <dbReference type="NCBI Taxonomy" id="879819"/>
    <lineage>
        <taxon>Eukaryota</taxon>
        <taxon>Fungi</taxon>
        <taxon>Dikarya</taxon>
        <taxon>Basidiomycota</taxon>
        <taxon>Agaricomycotina</taxon>
        <taxon>Tremellomycetes</taxon>
        <taxon>Trichosporonales</taxon>
        <taxon>Trichosporonaceae</taxon>
        <taxon>Cutaneotrichosporon</taxon>
    </lineage>
</organism>
<evidence type="ECO:0000256" key="2">
    <source>
        <dbReference type="ARBA" id="ARBA00022490"/>
    </source>
</evidence>
<dbReference type="Pfam" id="PF21711">
    <property type="entry name" value="DCTN5"/>
    <property type="match status" value="1"/>
</dbReference>
<dbReference type="InterPro" id="IPR011004">
    <property type="entry name" value="Trimer_LpxA-like_sf"/>
</dbReference>
<comment type="similarity">
    <text evidence="4">Belongs to the dynactin subunits 5/6 family. Dynactin subunit 5 subfamily.</text>
</comment>
<dbReference type="AlphaFoldDB" id="A0A0J0XHL9"/>
<dbReference type="OrthoDB" id="417208at2759"/>
<dbReference type="STRING" id="879819.A0A0J0XHL9"/>
<sequence length="195" mass="21195">MGAFDPVITFEKGTYVETDTGNKVSRKATILGAQNIVLAGKSIIQTRAIVRGDLRRSQAGSYVVLSMGRYCLLGEGAVLRPPGKIYKGAFTFYPVRIMDYVHIGADCIVEAASIGSCIEIGARSIIGKFAVIKDCARILPDSVVADGTVIPSLTVWGGNPAKLVGTLPETFQETIEEKCKSYYRNFRAAEPERRR</sequence>
<evidence type="ECO:0000256" key="3">
    <source>
        <dbReference type="ARBA" id="ARBA00023212"/>
    </source>
</evidence>
<dbReference type="CDD" id="cd03359">
    <property type="entry name" value="LbH_Dynactin_5"/>
    <property type="match status" value="1"/>
</dbReference>
<dbReference type="EMBL" id="KQ087232">
    <property type="protein sequence ID" value="KLT40601.1"/>
    <property type="molecule type" value="Genomic_DNA"/>
</dbReference>
<dbReference type="PANTHER" id="PTHR46126:SF1">
    <property type="entry name" value="DYNACTIN SUBUNIT 5"/>
    <property type="match status" value="1"/>
</dbReference>
<reference evidence="6 7" key="1">
    <citation type="submission" date="2015-03" db="EMBL/GenBank/DDBJ databases">
        <title>Genomics and transcriptomics of the oil-accumulating basidiomycete yeast T. oleaginosus allow insights into substrate utilization and the diverse evolutionary trajectories of mating systems in fungi.</title>
        <authorList>
            <consortium name="DOE Joint Genome Institute"/>
            <person name="Kourist R."/>
            <person name="Kracht O."/>
            <person name="Bracharz F."/>
            <person name="Lipzen A."/>
            <person name="Nolan M."/>
            <person name="Ohm R."/>
            <person name="Grigoriev I."/>
            <person name="Sun S."/>
            <person name="Heitman J."/>
            <person name="Bruck T."/>
            <person name="Nowrousian M."/>
        </authorList>
    </citation>
    <scope>NUCLEOTIDE SEQUENCE [LARGE SCALE GENOMIC DNA]</scope>
    <source>
        <strain evidence="6 7">IBC0246</strain>
    </source>
</reference>